<sequence length="52" mass="5751">MSRAGDRQLNSALHVMAITQIRHKTAGQAYYLRKRPEGKGVFLTAVHADTAL</sequence>
<comment type="caution">
    <text evidence="1">The sequence shown here is derived from an EMBL/GenBank/DDBJ whole genome shotgun (WGS) entry which is preliminary data.</text>
</comment>
<keyword evidence="2" id="KW-1185">Reference proteome</keyword>
<reference evidence="2" key="1">
    <citation type="journal article" date="2019" name="Int. J. Syst. Evol. Microbiol.">
        <title>The Global Catalogue of Microorganisms (GCM) 10K type strain sequencing project: providing services to taxonomists for standard genome sequencing and annotation.</title>
        <authorList>
            <consortium name="The Broad Institute Genomics Platform"/>
            <consortium name="The Broad Institute Genome Sequencing Center for Infectious Disease"/>
            <person name="Wu L."/>
            <person name="Ma J."/>
        </authorList>
    </citation>
    <scope>NUCLEOTIDE SEQUENCE [LARGE SCALE GENOMIC DNA]</scope>
    <source>
        <strain evidence="2">SYNS20</strain>
    </source>
</reference>
<organism evidence="1 2">
    <name type="scientific">Streptomyces monticola</name>
    <dbReference type="NCBI Taxonomy" id="2666263"/>
    <lineage>
        <taxon>Bacteria</taxon>
        <taxon>Bacillati</taxon>
        <taxon>Actinomycetota</taxon>
        <taxon>Actinomycetes</taxon>
        <taxon>Kitasatosporales</taxon>
        <taxon>Streptomycetaceae</taxon>
        <taxon>Streptomyces</taxon>
    </lineage>
</organism>
<gene>
    <name evidence="1" type="ORF">ACFQVC_32525</name>
</gene>
<evidence type="ECO:0000313" key="2">
    <source>
        <dbReference type="Proteomes" id="UP001596523"/>
    </source>
</evidence>
<dbReference type="EMBL" id="JBHTCF010000018">
    <property type="protein sequence ID" value="MFC7308922.1"/>
    <property type="molecule type" value="Genomic_DNA"/>
</dbReference>
<protein>
    <recommendedName>
        <fullName evidence="3">Transposase</fullName>
    </recommendedName>
</protein>
<proteinExistence type="predicted"/>
<evidence type="ECO:0008006" key="3">
    <source>
        <dbReference type="Google" id="ProtNLM"/>
    </source>
</evidence>
<name>A0ABW2JST3_9ACTN</name>
<accession>A0ABW2JST3</accession>
<dbReference type="Proteomes" id="UP001596523">
    <property type="component" value="Unassembled WGS sequence"/>
</dbReference>
<evidence type="ECO:0000313" key="1">
    <source>
        <dbReference type="EMBL" id="MFC7308922.1"/>
    </source>
</evidence>
<dbReference type="RefSeq" id="WP_381837570.1">
    <property type="nucleotide sequence ID" value="NZ_JBHTCF010000018.1"/>
</dbReference>